<dbReference type="OrthoDB" id="1450439at2"/>
<dbReference type="EMBL" id="FOIR01000001">
    <property type="protein sequence ID" value="SEW00116.1"/>
    <property type="molecule type" value="Genomic_DNA"/>
</dbReference>
<dbReference type="SUPFAM" id="SSF53756">
    <property type="entry name" value="UDP-Glycosyltransferase/glycogen phosphorylase"/>
    <property type="match status" value="1"/>
</dbReference>
<reference evidence="2" key="1">
    <citation type="submission" date="2016-10" db="EMBL/GenBank/DDBJ databases">
        <authorList>
            <person name="Varghese N."/>
            <person name="Submissions S."/>
        </authorList>
    </citation>
    <scope>NUCLEOTIDE SEQUENCE [LARGE SCALE GENOMIC DNA]</scope>
    <source>
        <strain evidence="2">CGMCC 1.12402</strain>
    </source>
</reference>
<dbReference type="Proteomes" id="UP000199437">
    <property type="component" value="Unassembled WGS sequence"/>
</dbReference>
<keyword evidence="1" id="KW-0808">Transferase</keyword>
<dbReference type="Pfam" id="PF13692">
    <property type="entry name" value="Glyco_trans_1_4"/>
    <property type="match status" value="1"/>
</dbReference>
<dbReference type="RefSeq" id="WP_090257565.1">
    <property type="nucleotide sequence ID" value="NZ_FOIR01000001.1"/>
</dbReference>
<accession>A0A1I0NH67</accession>
<protein>
    <submittedName>
        <fullName evidence="1">Glycosyltransferase involved in cell wall bisynthesis</fullName>
    </submittedName>
</protein>
<dbReference type="GeneID" id="99985893"/>
<dbReference type="GO" id="GO:0016740">
    <property type="term" value="F:transferase activity"/>
    <property type="evidence" value="ECO:0007669"/>
    <property type="project" value="UniProtKB-KW"/>
</dbReference>
<evidence type="ECO:0000313" key="1">
    <source>
        <dbReference type="EMBL" id="SEW00116.1"/>
    </source>
</evidence>
<dbReference type="STRING" id="1267423.SAMN05216290_1161"/>
<gene>
    <name evidence="1" type="ORF">SAMN05216290_1161</name>
</gene>
<sequence length="419" mass="48660">MKTQIIDIKLRLVDLLKEVIKYQCFPIIFPLYYYFNHKDYSWLKEKNRQARINQGVNNKKIMVIDDRIPYPENGSGYPRTQQILKGLSSLDFKISYYAFIPFVNKDKVERHFNSNIEFITSPLIAKKGALRAIRENLSTIDILLISRPITLKRLYRHLPEFKRQNPNIKIFYDSEAINALRLKGSSQRVNRYLTKELHMASFADKTIAISLRERKVFEQLLQLERLEVLGHQTQEVNISNPIEERSGLLFMGPLYRKSTENSQAFLFFLERIWPYILKNSVTTTFTHIGRNHLIKSHKNLKPNIKLVGEVKDISIYLNKSRVFVAPTLSSSGIPLKLIESGAHGLPSVCSTILANQLGWETEVHALVADDPEEFANQCIRLLTDDELWHKISKNVLQKVKSEYSKLHFTNQLKAIFEPS</sequence>
<evidence type="ECO:0000313" key="2">
    <source>
        <dbReference type="Proteomes" id="UP000199437"/>
    </source>
</evidence>
<dbReference type="Gene3D" id="3.40.50.2000">
    <property type="entry name" value="Glycogen Phosphorylase B"/>
    <property type="match status" value="2"/>
</dbReference>
<proteinExistence type="predicted"/>
<dbReference type="CDD" id="cd03801">
    <property type="entry name" value="GT4_PimA-like"/>
    <property type="match status" value="1"/>
</dbReference>
<keyword evidence="2" id="KW-1185">Reference proteome</keyword>
<organism evidence="1 2">
    <name type="scientific">Roseivirga pacifica</name>
    <dbReference type="NCBI Taxonomy" id="1267423"/>
    <lineage>
        <taxon>Bacteria</taxon>
        <taxon>Pseudomonadati</taxon>
        <taxon>Bacteroidota</taxon>
        <taxon>Cytophagia</taxon>
        <taxon>Cytophagales</taxon>
        <taxon>Roseivirgaceae</taxon>
        <taxon>Roseivirga</taxon>
    </lineage>
</organism>
<dbReference type="PANTHER" id="PTHR12526">
    <property type="entry name" value="GLYCOSYLTRANSFERASE"/>
    <property type="match status" value="1"/>
</dbReference>
<dbReference type="AlphaFoldDB" id="A0A1I0NH67"/>
<name>A0A1I0NH67_9BACT</name>